<reference evidence="2" key="2">
    <citation type="submission" date="2022-01" db="EMBL/GenBank/DDBJ databases">
        <authorList>
            <person name="Yamashiro T."/>
            <person name="Shiraishi A."/>
            <person name="Satake H."/>
            <person name="Nakayama K."/>
        </authorList>
    </citation>
    <scope>NUCLEOTIDE SEQUENCE</scope>
</reference>
<comment type="caution">
    <text evidence="2">The sequence shown here is derived from an EMBL/GenBank/DDBJ whole genome shotgun (WGS) entry which is preliminary data.</text>
</comment>
<protein>
    <submittedName>
        <fullName evidence="2">Ankyrin repeat-containing protein</fullName>
    </submittedName>
</protein>
<keyword evidence="3" id="KW-1185">Reference proteome</keyword>
<gene>
    <name evidence="2" type="ORF">Tco_0771596</name>
</gene>
<name>A0ABQ4ZIV2_9ASTR</name>
<evidence type="ECO:0000313" key="3">
    <source>
        <dbReference type="Proteomes" id="UP001151760"/>
    </source>
</evidence>
<organism evidence="2 3">
    <name type="scientific">Tanacetum coccineum</name>
    <dbReference type="NCBI Taxonomy" id="301880"/>
    <lineage>
        <taxon>Eukaryota</taxon>
        <taxon>Viridiplantae</taxon>
        <taxon>Streptophyta</taxon>
        <taxon>Embryophyta</taxon>
        <taxon>Tracheophyta</taxon>
        <taxon>Spermatophyta</taxon>
        <taxon>Magnoliopsida</taxon>
        <taxon>eudicotyledons</taxon>
        <taxon>Gunneridae</taxon>
        <taxon>Pentapetalae</taxon>
        <taxon>asterids</taxon>
        <taxon>campanulids</taxon>
        <taxon>Asterales</taxon>
        <taxon>Asteraceae</taxon>
        <taxon>Asteroideae</taxon>
        <taxon>Anthemideae</taxon>
        <taxon>Anthemidinae</taxon>
        <taxon>Tanacetum</taxon>
    </lineage>
</organism>
<evidence type="ECO:0000313" key="2">
    <source>
        <dbReference type="EMBL" id="GJS88960.1"/>
    </source>
</evidence>
<evidence type="ECO:0000259" key="1">
    <source>
        <dbReference type="Pfam" id="PF03732"/>
    </source>
</evidence>
<dbReference type="Proteomes" id="UP001151760">
    <property type="component" value="Unassembled WGS sequence"/>
</dbReference>
<feature type="domain" description="Retrotransposon gag" evidence="1">
    <location>
        <begin position="209"/>
        <end position="296"/>
    </location>
</feature>
<accession>A0ABQ4ZIV2</accession>
<dbReference type="Pfam" id="PF03732">
    <property type="entry name" value="Retrotrans_gag"/>
    <property type="match status" value="1"/>
</dbReference>
<reference evidence="2" key="1">
    <citation type="journal article" date="2022" name="Int. J. Mol. Sci.">
        <title>Draft Genome of Tanacetum Coccineum: Genomic Comparison of Closely Related Tanacetum-Family Plants.</title>
        <authorList>
            <person name="Yamashiro T."/>
            <person name="Shiraishi A."/>
            <person name="Nakayama K."/>
            <person name="Satake H."/>
        </authorList>
    </citation>
    <scope>NUCLEOTIDE SEQUENCE</scope>
</reference>
<dbReference type="EMBL" id="BQNB010011313">
    <property type="protein sequence ID" value="GJS88960.1"/>
    <property type="molecule type" value="Genomic_DNA"/>
</dbReference>
<dbReference type="InterPro" id="IPR005162">
    <property type="entry name" value="Retrotrans_gag_dom"/>
</dbReference>
<sequence>MTNKKVTELDAEFIEYKAEAKASMDALEKKIDDGIGKLDASIKAMKEESDAKFEELKQLILGTSTHVDVPQTTKSWDVKGSNKLDPRKMNDMIRERFKSSTDSGAVFVEGMQPTGFKGFRREFEVDSQATVDREMQHMMGTNQTGERVHRGARTNQAGDIFAYHGFEHRMRKLKMPVFEGEDAYGWIYRVERYFKIQGLTQQEQLRATSLCMEAEALSWYRWGEGRTPFHSWDGFKRRLLIRFQQSKEGNLYEQFLAITQEGSARAYVALFEKLACQLVGVPKTVMEATFTKGLKPALRAAIILKV</sequence>
<proteinExistence type="predicted"/>